<evidence type="ECO:0000256" key="9">
    <source>
        <dbReference type="ARBA" id="ARBA00023306"/>
    </source>
</evidence>
<dbReference type="GO" id="GO:0043335">
    <property type="term" value="P:protein unfolding"/>
    <property type="evidence" value="ECO:0007669"/>
    <property type="project" value="TreeGrafter"/>
</dbReference>
<dbReference type="InterPro" id="IPR036611">
    <property type="entry name" value="Trigger_fac_ribosome-bd_sf"/>
</dbReference>
<accession>A0A363UN07</accession>
<dbReference type="EC" id="5.2.1.8" evidence="3 11"/>
<comment type="domain">
    <text evidence="11">Consists of 3 domains; the N-terminus binds the ribosome, the middle domain has PPIase activity, while the C-terminus has intrinsic chaperone activity on its own.</text>
</comment>
<dbReference type="PROSITE" id="PS50059">
    <property type="entry name" value="FKBP_PPIASE"/>
    <property type="match status" value="1"/>
</dbReference>
<keyword evidence="9 11" id="KW-0131">Cell cycle</keyword>
<dbReference type="HAMAP" id="MF_00303">
    <property type="entry name" value="Trigger_factor_Tig"/>
    <property type="match status" value="1"/>
</dbReference>
<dbReference type="Gene3D" id="3.10.50.40">
    <property type="match status" value="1"/>
</dbReference>
<evidence type="ECO:0000256" key="5">
    <source>
        <dbReference type="ARBA" id="ARBA00022618"/>
    </source>
</evidence>
<evidence type="ECO:0000256" key="3">
    <source>
        <dbReference type="ARBA" id="ARBA00013194"/>
    </source>
</evidence>
<evidence type="ECO:0000256" key="4">
    <source>
        <dbReference type="ARBA" id="ARBA00016902"/>
    </source>
</evidence>
<dbReference type="FunFam" id="3.10.50.40:FF:000001">
    <property type="entry name" value="Trigger factor"/>
    <property type="match status" value="1"/>
</dbReference>
<keyword evidence="8 11" id="KW-0413">Isomerase</keyword>
<evidence type="ECO:0000256" key="13">
    <source>
        <dbReference type="RuleBase" id="RU003914"/>
    </source>
</evidence>
<dbReference type="GO" id="GO:0003755">
    <property type="term" value="F:peptidyl-prolyl cis-trans isomerase activity"/>
    <property type="evidence" value="ECO:0007669"/>
    <property type="project" value="UniProtKB-UniRule"/>
</dbReference>
<evidence type="ECO:0000313" key="16">
    <source>
        <dbReference type="Proteomes" id="UP000251800"/>
    </source>
</evidence>
<sequence length="443" mass="49065">MEVSVEQSEGLRRRLSVEIPADQLEQAFSTRIKQMGQRAKVPGFRPGKVPTKVLVQRYGDAARAEAVEELLRTTYPKAIEESELKPAGYPTFDIQAEVVGEPLKYTASFEVYPEVTLTGLDGLKVERPQVEIGEDDVERTLGTIKEQHRKWVAVDRPAAKGDKMKLDFVGKLDGEAFEGGAAEAAEVELGAGRFIPSMEEALVGLTAGTETTIDVSFPDDYQAENLKGKDTQFEVKILSVEAGEDPALDDPELLKSLGVEESAGEAGLRAKVREQLERERDKAVSGKVKEQVMDGLLAANPIDVPQAMVDEEIQRMRQEAVQRFGNMPNNDPDAMARMLPDDLFKDNATKRVALSLLISEVIQEKQVKVEEEDIDAVLARYASELADTEQAMQYYRSQPQIMQQFQALAMEERVVDVLLEGATVTDQSVTFDDLMNPNNETAE</sequence>
<evidence type="ECO:0000256" key="11">
    <source>
        <dbReference type="HAMAP-Rule" id="MF_00303"/>
    </source>
</evidence>
<evidence type="ECO:0000313" key="15">
    <source>
        <dbReference type="EMBL" id="PWN56809.1"/>
    </source>
</evidence>
<dbReference type="OrthoDB" id="9767721at2"/>
<dbReference type="SUPFAM" id="SSF109998">
    <property type="entry name" value="Triger factor/SurA peptide-binding domain-like"/>
    <property type="match status" value="1"/>
</dbReference>
<organism evidence="15 16">
    <name type="scientific">Abyssibacter profundi</name>
    <dbReference type="NCBI Taxonomy" id="2182787"/>
    <lineage>
        <taxon>Bacteria</taxon>
        <taxon>Pseudomonadati</taxon>
        <taxon>Pseudomonadota</taxon>
        <taxon>Gammaproteobacteria</taxon>
        <taxon>Chromatiales</taxon>
        <taxon>Oceanococcaceae</taxon>
        <taxon>Abyssibacter</taxon>
    </lineage>
</organism>
<dbReference type="GO" id="GO:0015031">
    <property type="term" value="P:protein transport"/>
    <property type="evidence" value="ECO:0007669"/>
    <property type="project" value="UniProtKB-UniRule"/>
</dbReference>
<dbReference type="AlphaFoldDB" id="A0A363UN07"/>
<dbReference type="InterPro" id="IPR037041">
    <property type="entry name" value="Trigger_fac_C_sf"/>
</dbReference>
<dbReference type="GO" id="GO:0005737">
    <property type="term" value="C:cytoplasm"/>
    <property type="evidence" value="ECO:0007669"/>
    <property type="project" value="UniProtKB-SubCell"/>
</dbReference>
<dbReference type="SUPFAM" id="SSF102735">
    <property type="entry name" value="Trigger factor ribosome-binding domain"/>
    <property type="match status" value="1"/>
</dbReference>
<comment type="similarity">
    <text evidence="2 11 13">Belongs to the FKBP-type PPIase family. Tig subfamily.</text>
</comment>
<dbReference type="InterPro" id="IPR027304">
    <property type="entry name" value="Trigger_fact/SurA_dom_sf"/>
</dbReference>
<comment type="catalytic activity">
    <reaction evidence="1 11 12">
        <text>[protein]-peptidylproline (omega=180) = [protein]-peptidylproline (omega=0)</text>
        <dbReference type="Rhea" id="RHEA:16237"/>
        <dbReference type="Rhea" id="RHEA-COMP:10747"/>
        <dbReference type="Rhea" id="RHEA-COMP:10748"/>
        <dbReference type="ChEBI" id="CHEBI:83833"/>
        <dbReference type="ChEBI" id="CHEBI:83834"/>
        <dbReference type="EC" id="5.2.1.8"/>
    </reaction>
</comment>
<keyword evidence="11" id="KW-0963">Cytoplasm</keyword>
<proteinExistence type="inferred from homology"/>
<protein>
    <recommendedName>
        <fullName evidence="4 11">Trigger factor</fullName>
        <shortName evidence="11">TF</shortName>
        <ecNumber evidence="3 11">5.2.1.8</ecNumber>
    </recommendedName>
    <alternativeName>
        <fullName evidence="10 11">PPIase</fullName>
    </alternativeName>
</protein>
<evidence type="ECO:0000256" key="2">
    <source>
        <dbReference type="ARBA" id="ARBA00005464"/>
    </source>
</evidence>
<keyword evidence="5 11" id="KW-0132">Cell division</keyword>
<dbReference type="InterPro" id="IPR008881">
    <property type="entry name" value="Trigger_fac_ribosome-bd_bac"/>
</dbReference>
<comment type="caution">
    <text evidence="15">The sequence shown here is derived from an EMBL/GenBank/DDBJ whole genome shotgun (WGS) entry which is preliminary data.</text>
</comment>
<dbReference type="NCBIfam" id="TIGR00115">
    <property type="entry name" value="tig"/>
    <property type="match status" value="1"/>
</dbReference>
<dbReference type="Pfam" id="PF05697">
    <property type="entry name" value="Trigger_N"/>
    <property type="match status" value="1"/>
</dbReference>
<feature type="domain" description="PPIase FKBP-type" evidence="14">
    <location>
        <begin position="161"/>
        <end position="241"/>
    </location>
</feature>
<dbReference type="InterPro" id="IPR005215">
    <property type="entry name" value="Trig_fac"/>
</dbReference>
<dbReference type="PIRSF" id="PIRSF003095">
    <property type="entry name" value="Trigger_factor"/>
    <property type="match status" value="1"/>
</dbReference>
<dbReference type="PANTHER" id="PTHR30560">
    <property type="entry name" value="TRIGGER FACTOR CHAPERONE AND PEPTIDYL-PROLYL CIS/TRANS ISOMERASE"/>
    <property type="match status" value="1"/>
</dbReference>
<keyword evidence="16" id="KW-1185">Reference proteome</keyword>
<evidence type="ECO:0000256" key="7">
    <source>
        <dbReference type="ARBA" id="ARBA00023186"/>
    </source>
</evidence>
<name>A0A363UN07_9GAMM</name>
<reference evidence="15 16" key="1">
    <citation type="submission" date="2018-05" db="EMBL/GenBank/DDBJ databases">
        <title>Abyssibacter profundi OUC007T gen. nov., sp. nov, a marine bacterium isolated from seawater of the Mariana Trench.</title>
        <authorList>
            <person name="Zhou S."/>
        </authorList>
    </citation>
    <scope>NUCLEOTIDE SEQUENCE [LARGE SCALE GENOMIC DNA]</scope>
    <source>
        <strain evidence="15 16">OUC007</strain>
    </source>
</reference>
<evidence type="ECO:0000256" key="8">
    <source>
        <dbReference type="ARBA" id="ARBA00023235"/>
    </source>
</evidence>
<gene>
    <name evidence="11" type="primary">tig</name>
    <name evidence="15" type="ORF">DEH80_05140</name>
</gene>
<dbReference type="GO" id="GO:0051301">
    <property type="term" value="P:cell division"/>
    <property type="evidence" value="ECO:0007669"/>
    <property type="project" value="UniProtKB-KW"/>
</dbReference>
<keyword evidence="6 11" id="KW-0697">Rotamase</keyword>
<dbReference type="Proteomes" id="UP000251800">
    <property type="component" value="Unassembled WGS sequence"/>
</dbReference>
<dbReference type="RefSeq" id="WP_109719407.1">
    <property type="nucleotide sequence ID" value="NZ_QEQK01000004.1"/>
</dbReference>
<dbReference type="InterPro" id="IPR046357">
    <property type="entry name" value="PPIase_dom_sf"/>
</dbReference>
<dbReference type="GO" id="GO:0043022">
    <property type="term" value="F:ribosome binding"/>
    <property type="evidence" value="ECO:0007669"/>
    <property type="project" value="TreeGrafter"/>
</dbReference>
<dbReference type="GO" id="GO:0044183">
    <property type="term" value="F:protein folding chaperone"/>
    <property type="evidence" value="ECO:0007669"/>
    <property type="project" value="TreeGrafter"/>
</dbReference>
<dbReference type="Pfam" id="PF00254">
    <property type="entry name" value="FKBP_C"/>
    <property type="match status" value="1"/>
</dbReference>
<evidence type="ECO:0000256" key="6">
    <source>
        <dbReference type="ARBA" id="ARBA00023110"/>
    </source>
</evidence>
<dbReference type="InterPro" id="IPR008880">
    <property type="entry name" value="Trigger_fac_C"/>
</dbReference>
<dbReference type="PANTHER" id="PTHR30560:SF3">
    <property type="entry name" value="TRIGGER FACTOR-LIKE PROTEIN TIG, CHLOROPLASTIC"/>
    <property type="match status" value="1"/>
</dbReference>
<dbReference type="GO" id="GO:0051083">
    <property type="term" value="P:'de novo' cotranslational protein folding"/>
    <property type="evidence" value="ECO:0007669"/>
    <property type="project" value="TreeGrafter"/>
</dbReference>
<dbReference type="Gene3D" id="3.30.70.1050">
    <property type="entry name" value="Trigger factor ribosome-binding domain"/>
    <property type="match status" value="1"/>
</dbReference>
<keyword evidence="7 11" id="KW-0143">Chaperone</keyword>
<dbReference type="SUPFAM" id="SSF54534">
    <property type="entry name" value="FKBP-like"/>
    <property type="match status" value="1"/>
</dbReference>
<dbReference type="Pfam" id="PF05698">
    <property type="entry name" value="Trigger_C"/>
    <property type="match status" value="1"/>
</dbReference>
<dbReference type="EMBL" id="QEQK01000004">
    <property type="protein sequence ID" value="PWN56809.1"/>
    <property type="molecule type" value="Genomic_DNA"/>
</dbReference>
<dbReference type="InterPro" id="IPR001179">
    <property type="entry name" value="PPIase_FKBP_dom"/>
</dbReference>
<dbReference type="Gene3D" id="1.10.3120.10">
    <property type="entry name" value="Trigger factor, C-terminal domain"/>
    <property type="match status" value="1"/>
</dbReference>
<evidence type="ECO:0000256" key="10">
    <source>
        <dbReference type="ARBA" id="ARBA00029986"/>
    </source>
</evidence>
<evidence type="ECO:0000256" key="12">
    <source>
        <dbReference type="PROSITE-ProRule" id="PRU00277"/>
    </source>
</evidence>
<evidence type="ECO:0000259" key="14">
    <source>
        <dbReference type="PROSITE" id="PS50059"/>
    </source>
</evidence>
<comment type="subcellular location">
    <subcellularLocation>
        <location evidence="11">Cytoplasm</location>
    </subcellularLocation>
    <text evidence="11">About half TF is bound to the ribosome near the polypeptide exit tunnel while the other half is free in the cytoplasm.</text>
</comment>
<comment type="function">
    <text evidence="11">Involved in protein export. Acts as a chaperone by maintaining the newly synthesized protein in an open conformation. Functions as a peptidyl-prolyl cis-trans isomerase.</text>
</comment>
<evidence type="ECO:0000256" key="1">
    <source>
        <dbReference type="ARBA" id="ARBA00000971"/>
    </source>
</evidence>